<accession>A0A1M5WNI0</accession>
<name>A0A1M5WNI0_9BRAD</name>
<evidence type="ECO:0000313" key="3">
    <source>
        <dbReference type="Proteomes" id="UP000189796"/>
    </source>
</evidence>
<dbReference type="InterPro" id="IPR006311">
    <property type="entry name" value="TAT_signal"/>
</dbReference>
<evidence type="ECO:0008006" key="4">
    <source>
        <dbReference type="Google" id="ProtNLM"/>
    </source>
</evidence>
<dbReference type="InterPro" id="IPR029052">
    <property type="entry name" value="Metallo-depent_PP-like"/>
</dbReference>
<evidence type="ECO:0000313" key="2">
    <source>
        <dbReference type="EMBL" id="SHH88533.1"/>
    </source>
</evidence>
<dbReference type="InterPro" id="IPR038607">
    <property type="entry name" value="PhoD-like_sf"/>
</dbReference>
<dbReference type="PROSITE" id="PS51318">
    <property type="entry name" value="TAT"/>
    <property type="match status" value="1"/>
</dbReference>
<dbReference type="EMBL" id="LT670817">
    <property type="protein sequence ID" value="SHH88533.1"/>
    <property type="molecule type" value="Genomic_DNA"/>
</dbReference>
<feature type="region of interest" description="Disordered" evidence="1">
    <location>
        <begin position="301"/>
        <end position="323"/>
    </location>
</feature>
<proteinExistence type="predicted"/>
<gene>
    <name evidence="2" type="ORF">SAMN05443248_6666</name>
</gene>
<dbReference type="OrthoDB" id="8175938at2"/>
<protein>
    <recommendedName>
        <fullName evidence="4">PhoD-like phosphatase</fullName>
    </recommendedName>
</protein>
<sequence length="549" mass="60126">MTATRREFLGVGASAALGLLPLGETTPVAAQTAAGGGISARPTWDDGELAHLLPTSSHDRILVKASFKKPLEAAPILRVGDQRVVGERSDTRGSFWQFNAADLKPGTPYQLSLVSSDGRVLSQPWTLATMPAPDDMPAKLRLLVYSCAGGHDIFKLSHTGVEFVPTAVRQKLLQRALSYVPDALIANGDQVYWDLLAPKASPRLGASKAALEYARFDRSAPILGGANETALLRAAGEQISPLYGTLCRSTPVFFLQDDHDHFDNDEATDEIVTFPPDNFMLQAARATQRLWYPEFLPDPNRSPGLPGSDYPDQPASRPSGLSESFGTLRYGRLAEVLLYDVRRTVTLAGPSGVFVAPNVEAWLKARAAAREVVHLVNVPSNPPGWSAGKWGEWYPDMLGPDGRLSEAKPKPYWQRGWLSQHDRLMQALSEMPGRIPLVVSGDLHATAEGRMMRSGQLDFSRNPVITVLPGTMGTSTGGWASEFRGVGPQPPQHLDMQETVKPIEENGFLLMDFTPETITLRYFKWNQKTQPVSDIETLEPFHTTELKRA</sequence>
<dbReference type="Gene3D" id="3.60.21.70">
    <property type="entry name" value="PhoD-like phosphatase"/>
    <property type="match status" value="1"/>
</dbReference>
<dbReference type="RefSeq" id="WP_154072630.1">
    <property type="nucleotide sequence ID" value="NZ_LT670817.1"/>
</dbReference>
<dbReference type="SUPFAM" id="SSF56300">
    <property type="entry name" value="Metallo-dependent phosphatases"/>
    <property type="match status" value="1"/>
</dbReference>
<reference evidence="2 3" key="1">
    <citation type="submission" date="2016-11" db="EMBL/GenBank/DDBJ databases">
        <authorList>
            <person name="Jaros S."/>
            <person name="Januszkiewicz K."/>
            <person name="Wedrychowicz H."/>
        </authorList>
    </citation>
    <scope>NUCLEOTIDE SEQUENCE [LARGE SCALE GENOMIC DNA]</scope>
    <source>
        <strain evidence="2 3">GAS138</strain>
    </source>
</reference>
<dbReference type="AlphaFoldDB" id="A0A1M5WNI0"/>
<organism evidence="2 3">
    <name type="scientific">Bradyrhizobium erythrophlei</name>
    <dbReference type="NCBI Taxonomy" id="1437360"/>
    <lineage>
        <taxon>Bacteria</taxon>
        <taxon>Pseudomonadati</taxon>
        <taxon>Pseudomonadota</taxon>
        <taxon>Alphaproteobacteria</taxon>
        <taxon>Hyphomicrobiales</taxon>
        <taxon>Nitrobacteraceae</taxon>
        <taxon>Bradyrhizobium</taxon>
    </lineage>
</organism>
<evidence type="ECO:0000256" key="1">
    <source>
        <dbReference type="SAM" id="MobiDB-lite"/>
    </source>
</evidence>
<dbReference type="Proteomes" id="UP000189796">
    <property type="component" value="Chromosome I"/>
</dbReference>